<gene>
    <name evidence="2" type="ORF">F5891DRAFT_1186850</name>
</gene>
<reference evidence="2" key="1">
    <citation type="journal article" date="2020" name="New Phytol.">
        <title>Comparative genomics reveals dynamic genome evolution in host specialist ectomycorrhizal fungi.</title>
        <authorList>
            <person name="Lofgren L.A."/>
            <person name="Nguyen N.H."/>
            <person name="Vilgalys R."/>
            <person name="Ruytinx J."/>
            <person name="Liao H.L."/>
            <person name="Branco S."/>
            <person name="Kuo A."/>
            <person name="LaButti K."/>
            <person name="Lipzen A."/>
            <person name="Andreopoulos W."/>
            <person name="Pangilinan J."/>
            <person name="Riley R."/>
            <person name="Hundley H."/>
            <person name="Na H."/>
            <person name="Barry K."/>
            <person name="Grigoriev I.V."/>
            <person name="Stajich J.E."/>
            <person name="Kennedy P.G."/>
        </authorList>
    </citation>
    <scope>NUCLEOTIDE SEQUENCE</scope>
    <source>
        <strain evidence="2">FC203</strain>
    </source>
</reference>
<dbReference type="GeneID" id="64661050"/>
<organism evidence="2 3">
    <name type="scientific">Suillus fuscotomentosus</name>
    <dbReference type="NCBI Taxonomy" id="1912939"/>
    <lineage>
        <taxon>Eukaryota</taxon>
        <taxon>Fungi</taxon>
        <taxon>Dikarya</taxon>
        <taxon>Basidiomycota</taxon>
        <taxon>Agaricomycotina</taxon>
        <taxon>Agaricomycetes</taxon>
        <taxon>Agaricomycetidae</taxon>
        <taxon>Boletales</taxon>
        <taxon>Suillineae</taxon>
        <taxon>Suillaceae</taxon>
        <taxon>Suillus</taxon>
    </lineage>
</organism>
<name>A0AAD4EAA0_9AGAM</name>
<dbReference type="AlphaFoldDB" id="A0AAD4EAA0"/>
<sequence length="389" mass="43624">MFQTLRALQIVHPASSQCITGEFFYSNCIESLTFFGFAALTKPTPQNGIQFGGFEEEQELEHSEAPQLDPRFKSSTPVNEDALDDMLTPLSMISVSKKLISNAPCIAPVLSSSDEENTSDKHRLPLVEINDVKVKHTFRKRSPVHGVDTNISEAPAANTSNAKSKLEVDESQVTCEPCQWMPIYEGDSDVPAINFAKRKSSSTLKGNKLSKDEMEPDDGLDEDYEDNEELMHLPDKATSSHKESDDSLDDRKLTSRPMKAKLSLTKALPPPLQDRSTRNNRGVVGSSTRNKPTLNHSSRNAQLSSDDEDDLSKAPRGRCIKFTKSDIPAGSHRKFDSHIVPMWIDFISCLDNIWDVSDYADEMQDIWDRCRNNNTERNKEMLLTVSKKL</sequence>
<comment type="caution">
    <text evidence="2">The sequence shown here is derived from an EMBL/GenBank/DDBJ whole genome shotgun (WGS) entry which is preliminary data.</text>
</comment>
<feature type="compositionally biased region" description="Polar residues" evidence="1">
    <location>
        <begin position="149"/>
        <end position="163"/>
    </location>
</feature>
<keyword evidence="3" id="KW-1185">Reference proteome</keyword>
<feature type="region of interest" description="Disordered" evidence="1">
    <location>
        <begin position="200"/>
        <end position="314"/>
    </location>
</feature>
<evidence type="ECO:0000313" key="2">
    <source>
        <dbReference type="EMBL" id="KAG1902267.1"/>
    </source>
</evidence>
<evidence type="ECO:0000256" key="1">
    <source>
        <dbReference type="SAM" id="MobiDB-lite"/>
    </source>
</evidence>
<dbReference type="EMBL" id="JABBWK010000018">
    <property type="protein sequence ID" value="KAG1902267.1"/>
    <property type="molecule type" value="Genomic_DNA"/>
</dbReference>
<accession>A0AAD4EAA0</accession>
<feature type="region of interest" description="Disordered" evidence="1">
    <location>
        <begin position="145"/>
        <end position="165"/>
    </location>
</feature>
<evidence type="ECO:0000313" key="3">
    <source>
        <dbReference type="Proteomes" id="UP001195769"/>
    </source>
</evidence>
<feature type="compositionally biased region" description="Polar residues" evidence="1">
    <location>
        <begin position="285"/>
        <end position="304"/>
    </location>
</feature>
<feature type="compositionally biased region" description="Acidic residues" evidence="1">
    <location>
        <begin position="214"/>
        <end position="228"/>
    </location>
</feature>
<feature type="compositionally biased region" description="Basic and acidic residues" evidence="1">
    <location>
        <begin position="229"/>
        <end position="253"/>
    </location>
</feature>
<dbReference type="RefSeq" id="XP_041227842.1">
    <property type="nucleotide sequence ID" value="XM_041366752.1"/>
</dbReference>
<proteinExistence type="predicted"/>
<protein>
    <submittedName>
        <fullName evidence="2">Uncharacterized protein</fullName>
    </submittedName>
</protein>
<dbReference type="Proteomes" id="UP001195769">
    <property type="component" value="Unassembled WGS sequence"/>
</dbReference>